<dbReference type="AlphaFoldDB" id="A0A9W9CJ78"/>
<dbReference type="Gene3D" id="3.30.710.10">
    <property type="entry name" value="Potassium Channel Kv1.1, Chain A"/>
    <property type="match status" value="1"/>
</dbReference>
<dbReference type="EMBL" id="JAPEUY010000014">
    <property type="protein sequence ID" value="KAJ4366434.1"/>
    <property type="molecule type" value="Genomic_DNA"/>
</dbReference>
<sequence length="240" mass="26990">MSTPEKTAEAKKVYPPLVALPQCPHTTKPPSPKDYGSTVTVIVGEGDDCATFHVYEGLLKHYSSYFRGALSGNWSEGRVGPVELPEDDPETFAVFFHFLYTGKLYSDLKENGTVPMSPHKILEVYIFGDARGIPELCNATIDLLFQTLLQLWAFPANKLSLIYDNTPSNSMLRKFLVLDAVCSFGFDVLESENHLLPIEFLREVILLGRDRNMVAGIGIEKSDWVRIFKESRCEFHTQHA</sequence>
<evidence type="ECO:0000259" key="1">
    <source>
        <dbReference type="PROSITE" id="PS50097"/>
    </source>
</evidence>
<proteinExistence type="predicted"/>
<accession>A0A9W9CJ78</accession>
<keyword evidence="3" id="KW-1185">Reference proteome</keyword>
<protein>
    <recommendedName>
        <fullName evidence="1">BTB domain-containing protein</fullName>
    </recommendedName>
</protein>
<comment type="caution">
    <text evidence="2">The sequence shown here is derived from an EMBL/GenBank/DDBJ whole genome shotgun (WGS) entry which is preliminary data.</text>
</comment>
<dbReference type="CDD" id="cd18186">
    <property type="entry name" value="BTB_POZ_ZBTB_KLHL-like"/>
    <property type="match status" value="1"/>
</dbReference>
<dbReference type="InterPro" id="IPR011333">
    <property type="entry name" value="SKP1/BTB/POZ_sf"/>
</dbReference>
<reference evidence="2" key="1">
    <citation type="submission" date="2022-10" db="EMBL/GenBank/DDBJ databases">
        <title>Tapping the CABI collections for fungal endophytes: first genome assemblies for Collariella, Neodidymelliopsis, Ascochyta clinopodiicola, Didymella pomorum, Didymosphaeria variabile, Neocosmospora piperis and Neocucurbitaria cava.</title>
        <authorList>
            <person name="Hill R."/>
        </authorList>
    </citation>
    <scope>NUCLEOTIDE SEQUENCE</scope>
    <source>
        <strain evidence="2">IMI 356814</strain>
    </source>
</reference>
<organism evidence="2 3">
    <name type="scientific">Neocucurbitaria cava</name>
    <dbReference type="NCBI Taxonomy" id="798079"/>
    <lineage>
        <taxon>Eukaryota</taxon>
        <taxon>Fungi</taxon>
        <taxon>Dikarya</taxon>
        <taxon>Ascomycota</taxon>
        <taxon>Pezizomycotina</taxon>
        <taxon>Dothideomycetes</taxon>
        <taxon>Pleosporomycetidae</taxon>
        <taxon>Pleosporales</taxon>
        <taxon>Pleosporineae</taxon>
        <taxon>Cucurbitariaceae</taxon>
        <taxon>Neocucurbitaria</taxon>
    </lineage>
</organism>
<dbReference type="InterPro" id="IPR000210">
    <property type="entry name" value="BTB/POZ_dom"/>
</dbReference>
<evidence type="ECO:0000313" key="2">
    <source>
        <dbReference type="EMBL" id="KAJ4366434.1"/>
    </source>
</evidence>
<dbReference type="PANTHER" id="PTHR47843:SF2">
    <property type="entry name" value="BTB DOMAIN-CONTAINING PROTEIN"/>
    <property type="match status" value="1"/>
</dbReference>
<dbReference type="OrthoDB" id="194443at2759"/>
<feature type="domain" description="BTB" evidence="1">
    <location>
        <begin position="37"/>
        <end position="108"/>
    </location>
</feature>
<evidence type="ECO:0000313" key="3">
    <source>
        <dbReference type="Proteomes" id="UP001140560"/>
    </source>
</evidence>
<dbReference type="Pfam" id="PF00651">
    <property type="entry name" value="BTB"/>
    <property type="match status" value="1"/>
</dbReference>
<dbReference type="Proteomes" id="UP001140560">
    <property type="component" value="Unassembled WGS sequence"/>
</dbReference>
<dbReference type="SUPFAM" id="SSF54695">
    <property type="entry name" value="POZ domain"/>
    <property type="match status" value="1"/>
</dbReference>
<dbReference type="PANTHER" id="PTHR47843">
    <property type="entry name" value="BTB DOMAIN-CONTAINING PROTEIN-RELATED"/>
    <property type="match status" value="1"/>
</dbReference>
<dbReference type="PROSITE" id="PS50097">
    <property type="entry name" value="BTB"/>
    <property type="match status" value="1"/>
</dbReference>
<gene>
    <name evidence="2" type="ORF">N0V83_008070</name>
</gene>
<dbReference type="SMART" id="SM00225">
    <property type="entry name" value="BTB"/>
    <property type="match status" value="1"/>
</dbReference>
<name>A0A9W9CJ78_9PLEO</name>